<gene>
    <name evidence="12" type="ORF">HARCEL1_02550</name>
</gene>
<dbReference type="Proteomes" id="UP000244727">
    <property type="component" value="Chromosome"/>
</dbReference>
<dbReference type="PROSITE" id="PS00018">
    <property type="entry name" value="EF_HAND_1"/>
    <property type="match status" value="1"/>
</dbReference>
<evidence type="ECO:0000256" key="7">
    <source>
        <dbReference type="ARBA" id="ARBA00023277"/>
    </source>
</evidence>
<dbReference type="KEGG" id="harc:HARCEL1_02550"/>
<dbReference type="PANTHER" id="PTHR31490">
    <property type="entry name" value="GLYCOSYL HYDROLASE"/>
    <property type="match status" value="1"/>
</dbReference>
<evidence type="ECO:0000256" key="10">
    <source>
        <dbReference type="SAM" id="MobiDB-lite"/>
    </source>
</evidence>
<reference evidence="12 13" key="1">
    <citation type="submission" date="2018-04" db="EMBL/GenBank/DDBJ databases">
        <title>Halococcoides cellulosivorans gen. nov., sp. nov., an extremely halophilic cellulose-utilizing haloarchaeon from hypersaline lakes.</title>
        <authorList>
            <person name="Sorokin D.Y."/>
            <person name="Toshchakov S.V."/>
            <person name="Samarov N.I."/>
            <person name="Korzhenkov A."/>
            <person name="Kublanov I.V."/>
        </authorList>
    </citation>
    <scope>NUCLEOTIDE SEQUENCE [LARGE SCALE GENOMIC DNA]</scope>
    <source>
        <strain evidence="12 13">HArcel1</strain>
    </source>
</reference>
<evidence type="ECO:0000313" key="12">
    <source>
        <dbReference type="EMBL" id="AWB26669.1"/>
    </source>
</evidence>
<dbReference type="PROSITE" id="PS51318">
    <property type="entry name" value="TAT"/>
    <property type="match status" value="1"/>
</dbReference>
<evidence type="ECO:0000256" key="2">
    <source>
        <dbReference type="ARBA" id="ARBA00007495"/>
    </source>
</evidence>
<evidence type="ECO:0000256" key="1">
    <source>
        <dbReference type="ARBA" id="ARBA00000681"/>
    </source>
</evidence>
<evidence type="ECO:0000256" key="3">
    <source>
        <dbReference type="ARBA" id="ARBA00012590"/>
    </source>
</evidence>
<dbReference type="GO" id="GO:0045493">
    <property type="term" value="P:xylan catabolic process"/>
    <property type="evidence" value="ECO:0007669"/>
    <property type="project" value="UniProtKB-KW"/>
</dbReference>
<feature type="compositionally biased region" description="Acidic residues" evidence="10">
    <location>
        <begin position="7"/>
        <end position="19"/>
    </location>
</feature>
<dbReference type="AlphaFoldDB" id="A0A2R4WYP1"/>
<keyword evidence="8" id="KW-0326">Glycosidase</keyword>
<dbReference type="Gene3D" id="3.20.20.80">
    <property type="entry name" value="Glycosidases"/>
    <property type="match status" value="1"/>
</dbReference>
<keyword evidence="4" id="KW-0858">Xylan degradation</keyword>
<evidence type="ECO:0000256" key="4">
    <source>
        <dbReference type="ARBA" id="ARBA00022651"/>
    </source>
</evidence>
<dbReference type="InterPro" id="IPR018247">
    <property type="entry name" value="EF_Hand_1_Ca_BS"/>
</dbReference>
<comment type="catalytic activity">
    <reaction evidence="1">
        <text>Endohydrolysis of (1-&gt;4)-beta-D-xylosidic linkages in xylans.</text>
        <dbReference type="EC" id="3.2.1.8"/>
    </reaction>
</comment>
<dbReference type="PROSITE" id="PS51760">
    <property type="entry name" value="GH10_2"/>
    <property type="match status" value="1"/>
</dbReference>
<accession>A0A2R4WYP1</accession>
<evidence type="ECO:0000256" key="5">
    <source>
        <dbReference type="ARBA" id="ARBA00022729"/>
    </source>
</evidence>
<dbReference type="InterPro" id="IPR017853">
    <property type="entry name" value="GH"/>
</dbReference>
<dbReference type="GO" id="GO:0031176">
    <property type="term" value="F:endo-1,4-beta-xylanase activity"/>
    <property type="evidence" value="ECO:0007669"/>
    <property type="project" value="UniProtKB-EC"/>
</dbReference>
<dbReference type="SMART" id="SM00633">
    <property type="entry name" value="Glyco_10"/>
    <property type="match status" value="1"/>
</dbReference>
<dbReference type="InterPro" id="IPR001000">
    <property type="entry name" value="GH10_dom"/>
</dbReference>
<keyword evidence="5" id="KW-0732">Signal</keyword>
<dbReference type="RefSeq" id="WP_108381038.1">
    <property type="nucleotide sequence ID" value="NZ_CP028858.1"/>
</dbReference>
<feature type="domain" description="GH10" evidence="11">
    <location>
        <begin position="107"/>
        <end position="415"/>
    </location>
</feature>
<keyword evidence="9" id="KW-0624">Polysaccharide degradation</keyword>
<dbReference type="SUPFAM" id="SSF51445">
    <property type="entry name" value="(Trans)glycosidases"/>
    <property type="match status" value="1"/>
</dbReference>
<organism evidence="12 13">
    <name type="scientific">Halococcoides cellulosivorans</name>
    <dbReference type="NCBI Taxonomy" id="1679096"/>
    <lineage>
        <taxon>Archaea</taxon>
        <taxon>Methanobacteriati</taxon>
        <taxon>Methanobacteriota</taxon>
        <taxon>Stenosarchaea group</taxon>
        <taxon>Halobacteria</taxon>
        <taxon>Halobacteriales</taxon>
        <taxon>Haloarculaceae</taxon>
        <taxon>Halococcoides</taxon>
    </lineage>
</organism>
<evidence type="ECO:0000256" key="9">
    <source>
        <dbReference type="ARBA" id="ARBA00023326"/>
    </source>
</evidence>
<protein>
    <recommendedName>
        <fullName evidence="3">endo-1,4-beta-xylanase</fullName>
        <ecNumber evidence="3">3.2.1.8</ecNumber>
    </recommendedName>
</protein>
<evidence type="ECO:0000313" key="13">
    <source>
        <dbReference type="Proteomes" id="UP000244727"/>
    </source>
</evidence>
<evidence type="ECO:0000259" key="11">
    <source>
        <dbReference type="PROSITE" id="PS51760"/>
    </source>
</evidence>
<dbReference type="InterPro" id="IPR044846">
    <property type="entry name" value="GH10"/>
</dbReference>
<dbReference type="InterPro" id="IPR006311">
    <property type="entry name" value="TAT_signal"/>
</dbReference>
<dbReference type="InterPro" id="IPR036439">
    <property type="entry name" value="Dockerin_dom_sf"/>
</dbReference>
<name>A0A2R4WYP1_9EURY</name>
<feature type="region of interest" description="Disordered" evidence="10">
    <location>
        <begin position="1"/>
        <end position="26"/>
    </location>
</feature>
<dbReference type="SUPFAM" id="SSF63446">
    <property type="entry name" value="Type I dockerin domain"/>
    <property type="match status" value="1"/>
</dbReference>
<keyword evidence="7" id="KW-0119">Carbohydrate metabolism</keyword>
<evidence type="ECO:0000256" key="8">
    <source>
        <dbReference type="ARBA" id="ARBA00023295"/>
    </source>
</evidence>
<keyword evidence="13" id="KW-1185">Reference proteome</keyword>
<dbReference type="GeneID" id="36511351"/>
<sequence length="552" mass="61216">MTRDIESPDGEESTTDEDGSTGRVDRRDYLRAIGGLGIGGLGTAGVGALTGTATAQTAFDESAADERIRETQTGPLTVEVVDENGDPVSGASVDVEMTEHDFDWGTMVNAGTLLDRFGEGSDYRQYLQELFNTAVLENIHKWAIWEGNIQQADDAVDWLDEHGFRIRGHTCVYGVDYAIPNDVLTAAQNGDGQTVRDRTMAHLREIITHYGDQIQEWDVVNEAVHRGKLQQGEYSGVDPENPMSSQTKPWTTDLLADWYREAESVIEANGLDVETATNDFNTMTWDQDEYYEQVQFLLDQGIDLDAIGHQTHLGSSTNPSGQSWSYATIDAVFERFAALDANQRITEFDMAGDGWSGQQQRAEAFRAFLKTAYGHPDVDQFVMWGMWDETHWRDEAPFFDEDWSEKPALDVWRTLVLDEWWTDASETTADDGTATVDAFLGEHDVRVETSDGTTVTETVAVTDSSAGARMTVTVDVPTTEGPNWVSEPAPTDPDGDGLYEDVSGDGDLNFPDVNRLFQTTESTEVQDNAEYLDFDGDGDVDMQDVLALFERV</sequence>
<keyword evidence="6" id="KW-0378">Hydrolase</keyword>
<comment type="similarity">
    <text evidence="2">Belongs to the glycosyl hydrolase 10 (cellulase F) family.</text>
</comment>
<evidence type="ECO:0000256" key="6">
    <source>
        <dbReference type="ARBA" id="ARBA00022801"/>
    </source>
</evidence>
<dbReference type="EC" id="3.2.1.8" evidence="3"/>
<dbReference type="EMBL" id="CP028858">
    <property type="protein sequence ID" value="AWB26669.1"/>
    <property type="molecule type" value="Genomic_DNA"/>
</dbReference>
<dbReference type="Pfam" id="PF00331">
    <property type="entry name" value="Glyco_hydro_10"/>
    <property type="match status" value="1"/>
</dbReference>
<dbReference type="PANTHER" id="PTHR31490:SF88">
    <property type="entry name" value="BETA-XYLANASE"/>
    <property type="match status" value="1"/>
</dbReference>
<proteinExistence type="inferred from homology"/>